<evidence type="ECO:0000313" key="4">
    <source>
        <dbReference type="Proteomes" id="UP001172673"/>
    </source>
</evidence>
<comment type="caution">
    <text evidence="3">The sequence shown here is derived from an EMBL/GenBank/DDBJ whole genome shotgun (WGS) entry which is preliminary data.</text>
</comment>
<name>A0AA38XGP0_9EURO</name>
<sequence>MDANENYNAHELLDDTRHQSPKIKSEPVEAPSEAIMPTESKSIELDSRPRAKSQSFPTRASRYMTPNTIRLLLQILSVLTFCGVLIPYMQYSKAKKAAIREICKQDARILYENNLDRCEVKAATGLRGGALGLNWLEMGMVVIVAVAWQYAMWFAQGWLILRISFLKKNAED</sequence>
<gene>
    <name evidence="3" type="ORF">H2200_003089</name>
</gene>
<feature type="region of interest" description="Disordered" evidence="1">
    <location>
        <begin position="1"/>
        <end position="57"/>
    </location>
</feature>
<organism evidence="3 4">
    <name type="scientific">Cladophialophora chaetospira</name>
    <dbReference type="NCBI Taxonomy" id="386627"/>
    <lineage>
        <taxon>Eukaryota</taxon>
        <taxon>Fungi</taxon>
        <taxon>Dikarya</taxon>
        <taxon>Ascomycota</taxon>
        <taxon>Pezizomycotina</taxon>
        <taxon>Eurotiomycetes</taxon>
        <taxon>Chaetothyriomycetidae</taxon>
        <taxon>Chaetothyriales</taxon>
        <taxon>Herpotrichiellaceae</taxon>
        <taxon>Cladophialophora</taxon>
    </lineage>
</organism>
<dbReference type="EMBL" id="JAPDRK010000004">
    <property type="protein sequence ID" value="KAJ9613148.1"/>
    <property type="molecule type" value="Genomic_DNA"/>
</dbReference>
<evidence type="ECO:0000313" key="3">
    <source>
        <dbReference type="EMBL" id="KAJ9613148.1"/>
    </source>
</evidence>
<keyword evidence="2" id="KW-0472">Membrane</keyword>
<feature type="transmembrane region" description="Helical" evidence="2">
    <location>
        <begin position="71"/>
        <end position="91"/>
    </location>
</feature>
<protein>
    <submittedName>
        <fullName evidence="3">Uncharacterized protein</fullName>
    </submittedName>
</protein>
<reference evidence="3" key="1">
    <citation type="submission" date="2022-10" db="EMBL/GenBank/DDBJ databases">
        <title>Culturing micro-colonial fungi from biological soil crusts in the Mojave desert and describing Neophaeococcomyces mojavensis, and introducing the new genera and species Taxawa tesnikishii.</title>
        <authorList>
            <person name="Kurbessoian T."/>
            <person name="Stajich J.E."/>
        </authorList>
    </citation>
    <scope>NUCLEOTIDE SEQUENCE</scope>
    <source>
        <strain evidence="3">TK_41</strain>
    </source>
</reference>
<evidence type="ECO:0000256" key="2">
    <source>
        <dbReference type="SAM" id="Phobius"/>
    </source>
</evidence>
<keyword evidence="2" id="KW-1133">Transmembrane helix</keyword>
<proteinExistence type="predicted"/>
<evidence type="ECO:0000256" key="1">
    <source>
        <dbReference type="SAM" id="MobiDB-lite"/>
    </source>
</evidence>
<keyword evidence="2" id="KW-0812">Transmembrane</keyword>
<feature type="compositionally biased region" description="Basic and acidic residues" evidence="1">
    <location>
        <begin position="11"/>
        <end position="27"/>
    </location>
</feature>
<feature type="transmembrane region" description="Helical" evidence="2">
    <location>
        <begin position="138"/>
        <end position="161"/>
    </location>
</feature>
<keyword evidence="4" id="KW-1185">Reference proteome</keyword>
<dbReference type="Proteomes" id="UP001172673">
    <property type="component" value="Unassembled WGS sequence"/>
</dbReference>
<dbReference type="AlphaFoldDB" id="A0AA38XGP0"/>
<accession>A0AA38XGP0</accession>